<dbReference type="Pfam" id="PF08007">
    <property type="entry name" value="JmjC_2"/>
    <property type="match status" value="1"/>
</dbReference>
<keyword evidence="3" id="KW-1185">Reference proteome</keyword>
<gene>
    <name evidence="2" type="ORF">HCU74_19625</name>
</gene>
<dbReference type="Gene3D" id="2.60.120.650">
    <property type="entry name" value="Cupin"/>
    <property type="match status" value="1"/>
</dbReference>
<dbReference type="EMBL" id="JAAWWK010000010">
    <property type="protein sequence ID" value="NKI19622.1"/>
    <property type="molecule type" value="Genomic_DNA"/>
</dbReference>
<dbReference type="SUPFAM" id="SSF51197">
    <property type="entry name" value="Clavaminate synthase-like"/>
    <property type="match status" value="1"/>
</dbReference>
<evidence type="ECO:0000313" key="3">
    <source>
        <dbReference type="Proteomes" id="UP000765845"/>
    </source>
</evidence>
<organism evidence="2 3">
    <name type="scientific">Spongiibacter thalassae</name>
    <dbReference type="NCBI Taxonomy" id="2721624"/>
    <lineage>
        <taxon>Bacteria</taxon>
        <taxon>Pseudomonadati</taxon>
        <taxon>Pseudomonadota</taxon>
        <taxon>Gammaproteobacteria</taxon>
        <taxon>Cellvibrionales</taxon>
        <taxon>Spongiibacteraceae</taxon>
        <taxon>Spongiibacter</taxon>
    </lineage>
</organism>
<dbReference type="RefSeq" id="WP_168452146.1">
    <property type="nucleotide sequence ID" value="NZ_JAAWWK010000010.1"/>
</dbReference>
<name>A0ABX1GK46_9GAMM</name>
<dbReference type="Proteomes" id="UP000765845">
    <property type="component" value="Unassembled WGS sequence"/>
</dbReference>
<protein>
    <recommendedName>
        <fullName evidence="1">JmjC domain-containing protein</fullName>
    </recommendedName>
</protein>
<reference evidence="2 3" key="1">
    <citation type="submission" date="2020-04" db="EMBL/GenBank/DDBJ databases">
        <authorList>
            <person name="Yoon J."/>
        </authorList>
    </citation>
    <scope>NUCLEOTIDE SEQUENCE [LARGE SCALE GENOMIC DNA]</scope>
    <source>
        <strain evidence="2 3">KMU-166</strain>
    </source>
</reference>
<feature type="domain" description="JmjC" evidence="1">
    <location>
        <begin position="122"/>
        <end position="241"/>
    </location>
</feature>
<evidence type="ECO:0000259" key="1">
    <source>
        <dbReference type="Pfam" id="PF08007"/>
    </source>
</evidence>
<sequence>MTLSASSIDLLSQFFGTASFNSFTNNYWPKKHYVAHGLLERMPAIATISELQDTKKLLEFLKTPVDVLGNRTSRRETIAKAKDAWEDYSNGDVMIYITDLQQIPAIDNLCTVLAKQLGVPKRFVSCEGFAAQADVNVSLHFDHETNFMIQLRGTKTWWVAENMDLQNPLFAYFASNPNRYYTNGINPYSGRPLPTEMPSHVDEFKADAGTVTFLPRGYWHQTVTHEESFSIGFVVNPPTLSDIVTSYVQSILHRDSKGRKHPLFPKDCDHLAKDFDLLINRLAEISTSLDRDKIIEAYFDENNDPSRILPSISSMYKQ</sequence>
<accession>A0ABX1GK46</accession>
<dbReference type="InterPro" id="IPR003347">
    <property type="entry name" value="JmjC_dom"/>
</dbReference>
<comment type="caution">
    <text evidence="2">The sequence shown here is derived from an EMBL/GenBank/DDBJ whole genome shotgun (WGS) entry which is preliminary data.</text>
</comment>
<evidence type="ECO:0000313" key="2">
    <source>
        <dbReference type="EMBL" id="NKI19622.1"/>
    </source>
</evidence>
<proteinExistence type="predicted"/>